<proteinExistence type="predicted"/>
<reference evidence="1" key="2">
    <citation type="submission" date="2020-11" db="EMBL/GenBank/DDBJ databases">
        <authorList>
            <person name="McCartney M.A."/>
            <person name="Auch B."/>
            <person name="Kono T."/>
            <person name="Mallez S."/>
            <person name="Becker A."/>
            <person name="Gohl D.M."/>
            <person name="Silverstein K.A.T."/>
            <person name="Koren S."/>
            <person name="Bechman K.B."/>
            <person name="Herman A."/>
            <person name="Abrahante J.E."/>
            <person name="Garbe J."/>
        </authorList>
    </citation>
    <scope>NUCLEOTIDE SEQUENCE</scope>
    <source>
        <strain evidence="1">Duluth1</strain>
        <tissue evidence="1">Whole animal</tissue>
    </source>
</reference>
<dbReference type="Proteomes" id="UP000828390">
    <property type="component" value="Unassembled WGS sequence"/>
</dbReference>
<evidence type="ECO:0000313" key="1">
    <source>
        <dbReference type="EMBL" id="KAH3738488.1"/>
    </source>
</evidence>
<keyword evidence="2" id="KW-1185">Reference proteome</keyword>
<evidence type="ECO:0000313" key="2">
    <source>
        <dbReference type="Proteomes" id="UP000828390"/>
    </source>
</evidence>
<comment type="caution">
    <text evidence="1">The sequence shown here is derived from an EMBL/GenBank/DDBJ whole genome shotgun (WGS) entry which is preliminary data.</text>
</comment>
<sequence length="143" mass="16796">MYFMHQFTYLGIILDNQGGTDADVRTRIGKARVVFHQLKNILGYSSAPIHQQDKVLQYHREAYTPPWSKDLWNHCHYHKENPCLHQHLPQEDPQDPLARQDLQRRFIEKKKSSDQLKKMSFRDVGGGYATPYANLHLIRQGNL</sequence>
<reference evidence="1" key="1">
    <citation type="journal article" date="2019" name="bioRxiv">
        <title>The Genome of the Zebra Mussel, Dreissena polymorpha: A Resource for Invasive Species Research.</title>
        <authorList>
            <person name="McCartney M.A."/>
            <person name="Auch B."/>
            <person name="Kono T."/>
            <person name="Mallez S."/>
            <person name="Zhang Y."/>
            <person name="Obille A."/>
            <person name="Becker A."/>
            <person name="Abrahante J.E."/>
            <person name="Garbe J."/>
            <person name="Badalamenti J.P."/>
            <person name="Herman A."/>
            <person name="Mangelson H."/>
            <person name="Liachko I."/>
            <person name="Sullivan S."/>
            <person name="Sone E.D."/>
            <person name="Koren S."/>
            <person name="Silverstein K.A.T."/>
            <person name="Beckman K.B."/>
            <person name="Gohl D.M."/>
        </authorList>
    </citation>
    <scope>NUCLEOTIDE SEQUENCE</scope>
    <source>
        <strain evidence="1">Duluth1</strain>
        <tissue evidence="1">Whole animal</tissue>
    </source>
</reference>
<organism evidence="1 2">
    <name type="scientific">Dreissena polymorpha</name>
    <name type="common">Zebra mussel</name>
    <name type="synonym">Mytilus polymorpha</name>
    <dbReference type="NCBI Taxonomy" id="45954"/>
    <lineage>
        <taxon>Eukaryota</taxon>
        <taxon>Metazoa</taxon>
        <taxon>Spiralia</taxon>
        <taxon>Lophotrochozoa</taxon>
        <taxon>Mollusca</taxon>
        <taxon>Bivalvia</taxon>
        <taxon>Autobranchia</taxon>
        <taxon>Heteroconchia</taxon>
        <taxon>Euheterodonta</taxon>
        <taxon>Imparidentia</taxon>
        <taxon>Neoheterodontei</taxon>
        <taxon>Myida</taxon>
        <taxon>Dreissenoidea</taxon>
        <taxon>Dreissenidae</taxon>
        <taxon>Dreissena</taxon>
    </lineage>
</organism>
<accession>A0A9D4HZF6</accession>
<protein>
    <submittedName>
        <fullName evidence="1">Uncharacterized protein</fullName>
    </submittedName>
</protein>
<gene>
    <name evidence="1" type="ORF">DPMN_045122</name>
</gene>
<dbReference type="AlphaFoldDB" id="A0A9D4HZF6"/>
<dbReference type="EMBL" id="JAIWYP010000011">
    <property type="protein sequence ID" value="KAH3738488.1"/>
    <property type="molecule type" value="Genomic_DNA"/>
</dbReference>
<name>A0A9D4HZF6_DREPO</name>